<accession>A0A074Z3W8</accession>
<dbReference type="AlphaFoldDB" id="A0A074Z3W8"/>
<protein>
    <submittedName>
        <fullName evidence="2">Uncharacterized protein</fullName>
    </submittedName>
</protein>
<gene>
    <name evidence="2" type="ORF">T265_10013</name>
</gene>
<feature type="region of interest" description="Disordered" evidence="1">
    <location>
        <begin position="110"/>
        <end position="135"/>
    </location>
</feature>
<proteinExistence type="predicted"/>
<feature type="compositionally biased region" description="Basic and acidic residues" evidence="1">
    <location>
        <begin position="110"/>
        <end position="128"/>
    </location>
</feature>
<dbReference type="KEGG" id="ovi:T265_10013"/>
<organism evidence="2 3">
    <name type="scientific">Opisthorchis viverrini</name>
    <name type="common">Southeast Asian liver fluke</name>
    <dbReference type="NCBI Taxonomy" id="6198"/>
    <lineage>
        <taxon>Eukaryota</taxon>
        <taxon>Metazoa</taxon>
        <taxon>Spiralia</taxon>
        <taxon>Lophotrochozoa</taxon>
        <taxon>Platyhelminthes</taxon>
        <taxon>Trematoda</taxon>
        <taxon>Digenea</taxon>
        <taxon>Opisthorchiida</taxon>
        <taxon>Opisthorchiata</taxon>
        <taxon>Opisthorchiidae</taxon>
        <taxon>Opisthorchis</taxon>
    </lineage>
</organism>
<dbReference type="GeneID" id="20324181"/>
<name>A0A074Z3W8_OPIVI</name>
<dbReference type="Proteomes" id="UP000054324">
    <property type="component" value="Unassembled WGS sequence"/>
</dbReference>
<evidence type="ECO:0000313" key="2">
    <source>
        <dbReference type="EMBL" id="KER21738.1"/>
    </source>
</evidence>
<dbReference type="RefSeq" id="XP_009174522.1">
    <property type="nucleotide sequence ID" value="XM_009176258.1"/>
</dbReference>
<dbReference type="CTD" id="20324181"/>
<evidence type="ECO:0000313" key="3">
    <source>
        <dbReference type="Proteomes" id="UP000054324"/>
    </source>
</evidence>
<dbReference type="EMBL" id="KL596944">
    <property type="protein sequence ID" value="KER21738.1"/>
    <property type="molecule type" value="Genomic_DNA"/>
</dbReference>
<dbReference type="OrthoDB" id="329563at2759"/>
<sequence length="135" mass="15390">MEAEEDNVKKSLYKTPERANQSGPSLTAAIFHLISDHAHAAQSTRWFSGIYSWSCSPNLKRAFTDDLSDTFFGDNTLKERETSCSALLVSSYHATRMKHEGWDTTRFLKPRQEKSRGRGRVRTSDFRSVKSCSNH</sequence>
<keyword evidence="3" id="KW-1185">Reference proteome</keyword>
<reference evidence="2 3" key="1">
    <citation type="submission" date="2013-11" db="EMBL/GenBank/DDBJ databases">
        <title>Opisthorchis viverrini - life in the bile duct.</title>
        <authorList>
            <person name="Young N.D."/>
            <person name="Nagarajan N."/>
            <person name="Lin S.J."/>
            <person name="Korhonen P.K."/>
            <person name="Jex A.R."/>
            <person name="Hall R.S."/>
            <person name="Safavi-Hemami H."/>
            <person name="Kaewkong W."/>
            <person name="Bertrand D."/>
            <person name="Gao S."/>
            <person name="Seet Q."/>
            <person name="Wongkham S."/>
            <person name="Teh B.T."/>
            <person name="Wongkham C."/>
            <person name="Intapan P.M."/>
            <person name="Maleewong W."/>
            <person name="Yang X."/>
            <person name="Hu M."/>
            <person name="Wang Z."/>
            <person name="Hofmann A."/>
            <person name="Sternberg P.W."/>
            <person name="Tan P."/>
            <person name="Wang J."/>
            <person name="Gasser R.B."/>
        </authorList>
    </citation>
    <scope>NUCLEOTIDE SEQUENCE [LARGE SCALE GENOMIC DNA]</scope>
</reference>
<feature type="region of interest" description="Disordered" evidence="1">
    <location>
        <begin position="1"/>
        <end position="22"/>
    </location>
</feature>
<evidence type="ECO:0000256" key="1">
    <source>
        <dbReference type="SAM" id="MobiDB-lite"/>
    </source>
</evidence>